<gene>
    <name evidence="1" type="ORF">HanXRQr2_Chr13g0610181</name>
</gene>
<evidence type="ECO:0000313" key="2">
    <source>
        <dbReference type="Proteomes" id="UP000215914"/>
    </source>
</evidence>
<dbReference type="Proteomes" id="UP000215914">
    <property type="component" value="Unassembled WGS sequence"/>
</dbReference>
<dbReference type="EMBL" id="MNCJ02000328">
    <property type="protein sequence ID" value="KAF5775264.1"/>
    <property type="molecule type" value="Genomic_DNA"/>
</dbReference>
<evidence type="ECO:0000313" key="1">
    <source>
        <dbReference type="EMBL" id="KAF5775264.1"/>
    </source>
</evidence>
<reference evidence="1" key="1">
    <citation type="journal article" date="2017" name="Nature">
        <title>The sunflower genome provides insights into oil metabolism, flowering and Asterid evolution.</title>
        <authorList>
            <person name="Badouin H."/>
            <person name="Gouzy J."/>
            <person name="Grassa C.J."/>
            <person name="Murat F."/>
            <person name="Staton S.E."/>
            <person name="Cottret L."/>
            <person name="Lelandais-Briere C."/>
            <person name="Owens G.L."/>
            <person name="Carrere S."/>
            <person name="Mayjonade B."/>
            <person name="Legrand L."/>
            <person name="Gill N."/>
            <person name="Kane N.C."/>
            <person name="Bowers J.E."/>
            <person name="Hubner S."/>
            <person name="Bellec A."/>
            <person name="Berard A."/>
            <person name="Berges H."/>
            <person name="Blanchet N."/>
            <person name="Boniface M.C."/>
            <person name="Brunel D."/>
            <person name="Catrice O."/>
            <person name="Chaidir N."/>
            <person name="Claudel C."/>
            <person name="Donnadieu C."/>
            <person name="Faraut T."/>
            <person name="Fievet G."/>
            <person name="Helmstetter N."/>
            <person name="King M."/>
            <person name="Knapp S.J."/>
            <person name="Lai Z."/>
            <person name="Le Paslier M.C."/>
            <person name="Lippi Y."/>
            <person name="Lorenzon L."/>
            <person name="Mandel J.R."/>
            <person name="Marage G."/>
            <person name="Marchand G."/>
            <person name="Marquand E."/>
            <person name="Bret-Mestries E."/>
            <person name="Morien E."/>
            <person name="Nambeesan S."/>
            <person name="Nguyen T."/>
            <person name="Pegot-Espagnet P."/>
            <person name="Pouilly N."/>
            <person name="Raftis F."/>
            <person name="Sallet E."/>
            <person name="Schiex T."/>
            <person name="Thomas J."/>
            <person name="Vandecasteele C."/>
            <person name="Vares D."/>
            <person name="Vear F."/>
            <person name="Vautrin S."/>
            <person name="Crespi M."/>
            <person name="Mangin B."/>
            <person name="Burke J.M."/>
            <person name="Salse J."/>
            <person name="Munos S."/>
            <person name="Vincourt P."/>
            <person name="Rieseberg L.H."/>
            <person name="Langlade N.B."/>
        </authorList>
    </citation>
    <scope>NUCLEOTIDE SEQUENCE</scope>
    <source>
        <tissue evidence="1">Leaves</tissue>
    </source>
</reference>
<dbReference type="PROSITE" id="PS51257">
    <property type="entry name" value="PROKAR_LIPOPROTEIN"/>
    <property type="match status" value="1"/>
</dbReference>
<proteinExistence type="predicted"/>
<accession>A0A9K3ENN2</accession>
<protein>
    <submittedName>
        <fullName evidence="1">Uncharacterized protein</fullName>
    </submittedName>
</protein>
<reference evidence="1" key="2">
    <citation type="submission" date="2020-06" db="EMBL/GenBank/DDBJ databases">
        <title>Helianthus annuus Genome sequencing and assembly Release 2.</title>
        <authorList>
            <person name="Gouzy J."/>
            <person name="Langlade N."/>
            <person name="Munos S."/>
        </authorList>
    </citation>
    <scope>NUCLEOTIDE SEQUENCE</scope>
    <source>
        <tissue evidence="1">Leaves</tissue>
    </source>
</reference>
<comment type="caution">
    <text evidence="1">The sequence shown here is derived from an EMBL/GenBank/DDBJ whole genome shotgun (WGS) entry which is preliminary data.</text>
</comment>
<organism evidence="1 2">
    <name type="scientific">Helianthus annuus</name>
    <name type="common">Common sunflower</name>
    <dbReference type="NCBI Taxonomy" id="4232"/>
    <lineage>
        <taxon>Eukaryota</taxon>
        <taxon>Viridiplantae</taxon>
        <taxon>Streptophyta</taxon>
        <taxon>Embryophyta</taxon>
        <taxon>Tracheophyta</taxon>
        <taxon>Spermatophyta</taxon>
        <taxon>Magnoliopsida</taxon>
        <taxon>eudicotyledons</taxon>
        <taxon>Gunneridae</taxon>
        <taxon>Pentapetalae</taxon>
        <taxon>asterids</taxon>
        <taxon>campanulids</taxon>
        <taxon>Asterales</taxon>
        <taxon>Asteraceae</taxon>
        <taxon>Asteroideae</taxon>
        <taxon>Heliantheae alliance</taxon>
        <taxon>Heliantheae</taxon>
        <taxon>Helianthus</taxon>
    </lineage>
</organism>
<dbReference type="AlphaFoldDB" id="A0A9K3ENN2"/>
<sequence>MNYAKPQTRKWHYKGTCIICLVMFSCDGKHFSRGLAKFIAEASRTEHITTTMYRKC</sequence>
<name>A0A9K3ENN2_HELAN</name>
<dbReference type="Gramene" id="mRNA:HanXRQr2_Chr13g0610181">
    <property type="protein sequence ID" value="mRNA:HanXRQr2_Chr13g0610181"/>
    <property type="gene ID" value="HanXRQr2_Chr13g0610181"/>
</dbReference>
<keyword evidence="2" id="KW-1185">Reference proteome</keyword>